<evidence type="ECO:0000256" key="1">
    <source>
        <dbReference type="ARBA" id="ARBA00004401"/>
    </source>
</evidence>
<dbReference type="InterPro" id="IPR016187">
    <property type="entry name" value="CTDL_fold"/>
</dbReference>
<keyword evidence="2" id="KW-0175">Coiled coil</keyword>
<evidence type="ECO:0000313" key="7">
    <source>
        <dbReference type="Proteomes" id="UP001178508"/>
    </source>
</evidence>
<dbReference type="PANTHER" id="PTHR45710">
    <property type="entry name" value="C-TYPE LECTIN DOMAIN-CONTAINING PROTEIN 180"/>
    <property type="match status" value="1"/>
</dbReference>
<evidence type="ECO:0000256" key="2">
    <source>
        <dbReference type="SAM" id="Coils"/>
    </source>
</evidence>
<accession>A0AAV1FPI8</accession>
<protein>
    <submittedName>
        <fullName evidence="6">C-type lectin domain family 4 member C-like</fullName>
    </submittedName>
</protein>
<keyword evidence="4" id="KW-0812">Transmembrane</keyword>
<feature type="compositionally biased region" description="Basic and acidic residues" evidence="3">
    <location>
        <begin position="16"/>
        <end position="27"/>
    </location>
</feature>
<dbReference type="AlphaFoldDB" id="A0AAV1FPI8"/>
<dbReference type="InterPro" id="IPR016186">
    <property type="entry name" value="C-type_lectin-like/link_sf"/>
</dbReference>
<dbReference type="GO" id="GO:0005886">
    <property type="term" value="C:plasma membrane"/>
    <property type="evidence" value="ECO:0007669"/>
    <property type="project" value="UniProtKB-SubCell"/>
</dbReference>
<dbReference type="InterPro" id="IPR050828">
    <property type="entry name" value="C-type_lectin/matrix_domain"/>
</dbReference>
<name>A0AAV1FPI8_XYRNO</name>
<proteinExistence type="predicted"/>
<feature type="transmembrane region" description="Helical" evidence="4">
    <location>
        <begin position="40"/>
        <end position="62"/>
    </location>
</feature>
<dbReference type="Proteomes" id="UP001178508">
    <property type="component" value="Chromosome 8"/>
</dbReference>
<evidence type="ECO:0000259" key="5">
    <source>
        <dbReference type="PROSITE" id="PS50041"/>
    </source>
</evidence>
<dbReference type="InterPro" id="IPR001304">
    <property type="entry name" value="C-type_lectin-like"/>
</dbReference>
<feature type="coiled-coil region" evidence="2">
    <location>
        <begin position="68"/>
        <end position="95"/>
    </location>
</feature>
<gene>
    <name evidence="6" type="ORF">XNOV1_A029491</name>
</gene>
<feature type="domain" description="C-type lectin" evidence="5">
    <location>
        <begin position="140"/>
        <end position="258"/>
    </location>
</feature>
<organism evidence="6 7">
    <name type="scientific">Xyrichtys novacula</name>
    <name type="common">Pearly razorfish</name>
    <name type="synonym">Hemipteronotus novacula</name>
    <dbReference type="NCBI Taxonomy" id="13765"/>
    <lineage>
        <taxon>Eukaryota</taxon>
        <taxon>Metazoa</taxon>
        <taxon>Chordata</taxon>
        <taxon>Craniata</taxon>
        <taxon>Vertebrata</taxon>
        <taxon>Euteleostomi</taxon>
        <taxon>Actinopterygii</taxon>
        <taxon>Neopterygii</taxon>
        <taxon>Teleostei</taxon>
        <taxon>Neoteleostei</taxon>
        <taxon>Acanthomorphata</taxon>
        <taxon>Eupercaria</taxon>
        <taxon>Labriformes</taxon>
        <taxon>Labridae</taxon>
        <taxon>Xyrichtys</taxon>
    </lineage>
</organism>
<evidence type="ECO:0000313" key="6">
    <source>
        <dbReference type="EMBL" id="CAJ1062861.1"/>
    </source>
</evidence>
<dbReference type="SUPFAM" id="SSF56436">
    <property type="entry name" value="C-type lectin-like"/>
    <property type="match status" value="1"/>
</dbReference>
<dbReference type="PROSITE" id="PS50041">
    <property type="entry name" value="C_TYPE_LECTIN_2"/>
    <property type="match status" value="1"/>
</dbReference>
<comment type="subcellular location">
    <subcellularLocation>
        <location evidence="1">Cell membrane</location>
        <topology evidence="1">Single-pass type II membrane protein</topology>
    </subcellularLocation>
</comment>
<evidence type="ECO:0000256" key="4">
    <source>
        <dbReference type="SAM" id="Phobius"/>
    </source>
</evidence>
<feature type="region of interest" description="Disordered" evidence="3">
    <location>
        <begin position="1"/>
        <end position="32"/>
    </location>
</feature>
<dbReference type="Gene3D" id="3.10.100.10">
    <property type="entry name" value="Mannose-Binding Protein A, subunit A"/>
    <property type="match status" value="1"/>
</dbReference>
<dbReference type="Pfam" id="PF00059">
    <property type="entry name" value="Lectin_C"/>
    <property type="match status" value="1"/>
</dbReference>
<keyword evidence="4" id="KW-0472">Membrane</keyword>
<reference evidence="6" key="1">
    <citation type="submission" date="2023-08" db="EMBL/GenBank/DDBJ databases">
        <authorList>
            <person name="Alioto T."/>
            <person name="Alioto T."/>
            <person name="Gomez Garrido J."/>
        </authorList>
    </citation>
    <scope>NUCLEOTIDE SEQUENCE</scope>
</reference>
<dbReference type="PANTHER" id="PTHR45710:SF8">
    <property type="entry name" value="RERATING FAMILY MEMBER 4"/>
    <property type="match status" value="1"/>
</dbReference>
<dbReference type="EMBL" id="OY660871">
    <property type="protein sequence ID" value="CAJ1062861.1"/>
    <property type="molecule type" value="Genomic_DNA"/>
</dbReference>
<dbReference type="SMART" id="SM00034">
    <property type="entry name" value="CLECT"/>
    <property type="match status" value="1"/>
</dbReference>
<keyword evidence="7" id="KW-1185">Reference proteome</keyword>
<keyword evidence="4" id="KW-1133">Transmembrane helix</keyword>
<evidence type="ECO:0000256" key="3">
    <source>
        <dbReference type="SAM" id="MobiDB-lite"/>
    </source>
</evidence>
<sequence>MEEEIHHSAVVFKNRGPAEREREEKGKGAAAASPSARPHFCVLSVCLGVVCVLLVSSVGAIIHISAVMNEQKANLQDLRAEIQQLITERSICERETEQLSRVAGNYNRTLEVIMEFDTFPVKEFCPEKKCQPCQRGWVQFQGKCYLFYEKNYPWLTWQDSRTYCQDEAGDLVVVNNPQEQEFISRHIHYYHDTYHGYWLGLQKSDTNRWQWVDGHYDTLGYWTEKGSQGPCGLMIPNKSLTASWYPAKCYFWNKFICESEALIWSHV</sequence>